<reference evidence="1 2" key="1">
    <citation type="journal article" date="2015" name="Environ. Microbiol.">
        <title>Genome analyses suggest the presence of polyploidy and recent human-driven expansions in eight global populations of the honeybee pathogen Nosema ceranae.</title>
        <authorList>
            <person name="Pelin A."/>
            <person name="Selman M."/>
            <person name="Aris-Brosou S."/>
            <person name="Farinelli L."/>
            <person name="Corradi N."/>
        </authorList>
    </citation>
    <scope>NUCLEOTIDE SEQUENCE [LARGE SCALE GENOMIC DNA]</scope>
    <source>
        <strain evidence="1 2">PA08 1199</strain>
    </source>
</reference>
<dbReference type="RefSeq" id="XP_024329709.1">
    <property type="nucleotide sequence ID" value="XM_024474132.1"/>
</dbReference>
<accession>A0A0F9YMF8</accession>
<dbReference type="GeneID" id="36319040"/>
<comment type="caution">
    <text evidence="1">The sequence shown here is derived from an EMBL/GenBank/DDBJ whole genome shotgun (WGS) entry which is preliminary data.</text>
</comment>
<proteinExistence type="predicted"/>
<organism evidence="1 2">
    <name type="scientific">Vairimorpha ceranae</name>
    <dbReference type="NCBI Taxonomy" id="40302"/>
    <lineage>
        <taxon>Eukaryota</taxon>
        <taxon>Fungi</taxon>
        <taxon>Fungi incertae sedis</taxon>
        <taxon>Microsporidia</taxon>
        <taxon>Nosematidae</taxon>
        <taxon>Vairimorpha</taxon>
    </lineage>
</organism>
<keyword evidence="2" id="KW-1185">Reference proteome</keyword>
<dbReference type="EMBL" id="JPQZ01000155">
    <property type="protein sequence ID" value="KKO73967.1"/>
    <property type="molecule type" value="Genomic_DNA"/>
</dbReference>
<name>A0A0F9YMF8_9MICR</name>
<dbReference type="OrthoDB" id="1101576at2759"/>
<dbReference type="PANTHER" id="PTHR45913">
    <property type="entry name" value="EPM2A-INTERACTING PROTEIN 1"/>
    <property type="match status" value="1"/>
</dbReference>
<dbReference type="AlphaFoldDB" id="A0A0F9YMF8"/>
<evidence type="ECO:0000313" key="1">
    <source>
        <dbReference type="EMBL" id="KKO73967.1"/>
    </source>
</evidence>
<protein>
    <submittedName>
        <fullName evidence="1">Uncharacterized protein</fullName>
    </submittedName>
</protein>
<dbReference type="PANTHER" id="PTHR45913:SF5">
    <property type="entry name" value="GENERAL TRANSCRIPTION FACTOR II-I REPEAT DOMAIN-CONTAINING PROTEIN 2A-LIKE PROTEIN"/>
    <property type="match status" value="1"/>
</dbReference>
<sequence>MLKRIYGLKNEIQIFLNLKNYVFPHFCKIKLISNFGFLIDITQHFNDLNFKLQEKHKLFIISMMKFKLFEQKLYLWK</sequence>
<dbReference type="VEuPathDB" id="MicrosporidiaDB:AAJ76_1550001485"/>
<evidence type="ECO:0000313" key="2">
    <source>
        <dbReference type="Proteomes" id="UP000034350"/>
    </source>
</evidence>
<gene>
    <name evidence="1" type="ORF">AAJ76_1550001485</name>
</gene>
<dbReference type="Proteomes" id="UP000034350">
    <property type="component" value="Unassembled WGS sequence"/>
</dbReference>